<evidence type="ECO:0000313" key="2">
    <source>
        <dbReference type="Proteomes" id="UP001153678"/>
    </source>
</evidence>
<organism evidence="1 2">
    <name type="scientific">Funneliformis geosporum</name>
    <dbReference type="NCBI Taxonomy" id="1117311"/>
    <lineage>
        <taxon>Eukaryota</taxon>
        <taxon>Fungi</taxon>
        <taxon>Fungi incertae sedis</taxon>
        <taxon>Mucoromycota</taxon>
        <taxon>Glomeromycotina</taxon>
        <taxon>Glomeromycetes</taxon>
        <taxon>Glomerales</taxon>
        <taxon>Glomeraceae</taxon>
        <taxon>Funneliformis</taxon>
    </lineage>
</organism>
<dbReference type="Gene3D" id="3.40.50.2000">
    <property type="entry name" value="Glycogen Phosphorylase B"/>
    <property type="match status" value="1"/>
</dbReference>
<dbReference type="AlphaFoldDB" id="A0A9W4T2N4"/>
<feature type="non-terminal residue" evidence="1">
    <location>
        <position position="433"/>
    </location>
</feature>
<gene>
    <name evidence="1" type="ORF">FWILDA_LOCUS14558</name>
</gene>
<sequence>SFILFCYNEVFSIEVIARTQIDFSNDLPKIMEVYLTDDSPKNVMIGSFFSDRYHIQPILDICIILVERGYNAILVSPDSIIPSLEYPTIKHIPLGLKIDINKFNHQKYKDIFNIYENIVVEYNIDLIWCDVVMINGACLDVANFFNKPLIGYGSFPLGFTPVGIKPKHDLNARSKDLYELELSQYLPPSILEIGSSFPDKYSSLTRELSSFINSHNQVLCVNLGTQIFKPSNYDFILQSFIEAMKNNFINGLNWSLSKASIDDFSAIFNLVDDATIQNFSTLNNEYPNISFTSKFTISNYTNTKLFLSNGGTESSYESLYTATPMLLMPTCDEGMRNTEKINIAGIGVEDILERIKFMLNDEQVKKNDRRIEYLTKITSKRKYITADLIEYILHTSGESNRGKILKESNTADFRIGFYATYGNFILAFGLTCI</sequence>
<reference evidence="1" key="1">
    <citation type="submission" date="2022-08" db="EMBL/GenBank/DDBJ databases">
        <authorList>
            <person name="Kallberg Y."/>
            <person name="Tangrot J."/>
            <person name="Rosling A."/>
        </authorList>
    </citation>
    <scope>NUCLEOTIDE SEQUENCE</scope>
    <source>
        <strain evidence="1">Wild A</strain>
    </source>
</reference>
<keyword evidence="2" id="KW-1185">Reference proteome</keyword>
<dbReference type="Proteomes" id="UP001153678">
    <property type="component" value="Unassembled WGS sequence"/>
</dbReference>
<accession>A0A9W4T2N4</accession>
<protein>
    <submittedName>
        <fullName evidence="1">6337_t:CDS:1</fullName>
    </submittedName>
</protein>
<comment type="caution">
    <text evidence="1">The sequence shown here is derived from an EMBL/GenBank/DDBJ whole genome shotgun (WGS) entry which is preliminary data.</text>
</comment>
<proteinExistence type="predicted"/>
<dbReference type="OrthoDB" id="5835829at2759"/>
<feature type="non-terminal residue" evidence="1">
    <location>
        <position position="1"/>
    </location>
</feature>
<evidence type="ECO:0000313" key="1">
    <source>
        <dbReference type="EMBL" id="CAI2190402.1"/>
    </source>
</evidence>
<dbReference type="SUPFAM" id="SSF53756">
    <property type="entry name" value="UDP-Glycosyltransferase/glycogen phosphorylase"/>
    <property type="match status" value="1"/>
</dbReference>
<name>A0A9W4T2N4_9GLOM</name>
<dbReference type="EMBL" id="CAMKVN010006536">
    <property type="protein sequence ID" value="CAI2190402.1"/>
    <property type="molecule type" value="Genomic_DNA"/>
</dbReference>